<dbReference type="SMART" id="SM01043">
    <property type="entry name" value="BTAD"/>
    <property type="match status" value="1"/>
</dbReference>
<comment type="similarity">
    <text evidence="1">Belongs to the AfsR/DnrI/RedD regulatory family.</text>
</comment>
<evidence type="ECO:0000256" key="3">
    <source>
        <dbReference type="ARBA" id="ARBA00023125"/>
    </source>
</evidence>
<evidence type="ECO:0000313" key="7">
    <source>
        <dbReference type="EMBL" id="MBA8923178.1"/>
    </source>
</evidence>
<dbReference type="EMBL" id="JACJID010000001">
    <property type="protein sequence ID" value="MBA8923178.1"/>
    <property type="molecule type" value="Genomic_DNA"/>
</dbReference>
<evidence type="ECO:0000259" key="6">
    <source>
        <dbReference type="PROSITE" id="PS51755"/>
    </source>
</evidence>
<dbReference type="SUPFAM" id="SSF48452">
    <property type="entry name" value="TPR-like"/>
    <property type="match status" value="1"/>
</dbReference>
<name>A0ABR6B8I3_9PSEU</name>
<dbReference type="Pfam" id="PF00486">
    <property type="entry name" value="Trans_reg_C"/>
    <property type="match status" value="1"/>
</dbReference>
<keyword evidence="3 5" id="KW-0238">DNA-binding</keyword>
<dbReference type="Proteomes" id="UP000517916">
    <property type="component" value="Unassembled WGS sequence"/>
</dbReference>
<sequence length="283" mass="30741">MIRRIAGRAGDARRRGTLRPADGLDYRVLGPVGVSDGLRELPVDGSKPRTVLAALLLSGQRLVSDSQLSDLLWGQDPPATSHAQICTYVSRLRKALGRGAVIERRSPGYVLHIGQGNLDLARFESDAELGRSALALGRYEQASRKLRSALDRWHGPALAGVSERLVSSAAPGLEEARISVLERRIEADLALGGHAELLPELAGLVAEHPLRDRLRAQLMTALYRSDRQADALALFDEGRRTLADEFGVHPGELLRRVHHAILTGAPELDWPPGRSVVRTANSV</sequence>
<dbReference type="PANTHER" id="PTHR35807">
    <property type="entry name" value="TRANSCRIPTIONAL REGULATOR REDD-RELATED"/>
    <property type="match status" value="1"/>
</dbReference>
<gene>
    <name evidence="7" type="ORF">BC739_000375</name>
</gene>
<dbReference type="RefSeq" id="WP_081789582.1">
    <property type="nucleotide sequence ID" value="NZ_BAAABQ010000046.1"/>
</dbReference>
<reference evidence="7 8" key="1">
    <citation type="submission" date="2020-08" db="EMBL/GenBank/DDBJ databases">
        <title>Genomic Encyclopedia of Archaeal and Bacterial Type Strains, Phase II (KMG-II): from individual species to whole genera.</title>
        <authorList>
            <person name="Goeker M."/>
        </authorList>
    </citation>
    <scope>NUCLEOTIDE SEQUENCE [LARGE SCALE GENOMIC DNA]</scope>
    <source>
        <strain evidence="7 8">DSM 43850</strain>
    </source>
</reference>
<keyword evidence="2" id="KW-0805">Transcription regulation</keyword>
<feature type="DNA-binding region" description="OmpR/PhoB-type" evidence="5">
    <location>
        <begin position="15"/>
        <end position="113"/>
    </location>
</feature>
<dbReference type="InterPro" id="IPR001867">
    <property type="entry name" value="OmpR/PhoB-type_DNA-bd"/>
</dbReference>
<evidence type="ECO:0000256" key="2">
    <source>
        <dbReference type="ARBA" id="ARBA00023015"/>
    </source>
</evidence>
<dbReference type="InterPro" id="IPR051677">
    <property type="entry name" value="AfsR-DnrI-RedD_regulator"/>
</dbReference>
<proteinExistence type="inferred from homology"/>
<dbReference type="Pfam" id="PF03704">
    <property type="entry name" value="BTAD"/>
    <property type="match status" value="1"/>
</dbReference>
<keyword evidence="8" id="KW-1185">Reference proteome</keyword>
<keyword evidence="4" id="KW-0804">Transcription</keyword>
<evidence type="ECO:0000256" key="5">
    <source>
        <dbReference type="PROSITE-ProRule" id="PRU01091"/>
    </source>
</evidence>
<dbReference type="InterPro" id="IPR005158">
    <property type="entry name" value="BTAD"/>
</dbReference>
<dbReference type="InterPro" id="IPR016032">
    <property type="entry name" value="Sig_transdc_resp-reg_C-effctor"/>
</dbReference>
<dbReference type="InterPro" id="IPR011990">
    <property type="entry name" value="TPR-like_helical_dom_sf"/>
</dbReference>
<dbReference type="SUPFAM" id="SSF46894">
    <property type="entry name" value="C-terminal effector domain of the bipartite response regulators"/>
    <property type="match status" value="1"/>
</dbReference>
<feature type="domain" description="OmpR/PhoB-type" evidence="6">
    <location>
        <begin position="15"/>
        <end position="113"/>
    </location>
</feature>
<protein>
    <submittedName>
        <fullName evidence="7">DNA-binding SARP family transcriptional activator</fullName>
    </submittedName>
</protein>
<dbReference type="Gene3D" id="1.10.10.10">
    <property type="entry name" value="Winged helix-like DNA-binding domain superfamily/Winged helix DNA-binding domain"/>
    <property type="match status" value="1"/>
</dbReference>
<evidence type="ECO:0000256" key="4">
    <source>
        <dbReference type="ARBA" id="ARBA00023163"/>
    </source>
</evidence>
<dbReference type="GO" id="GO:0003677">
    <property type="term" value="F:DNA binding"/>
    <property type="evidence" value="ECO:0007669"/>
    <property type="project" value="UniProtKB-KW"/>
</dbReference>
<evidence type="ECO:0000313" key="8">
    <source>
        <dbReference type="Proteomes" id="UP000517916"/>
    </source>
</evidence>
<accession>A0ABR6B8I3</accession>
<dbReference type="InterPro" id="IPR036388">
    <property type="entry name" value="WH-like_DNA-bd_sf"/>
</dbReference>
<comment type="caution">
    <text evidence="7">The sequence shown here is derived from an EMBL/GenBank/DDBJ whole genome shotgun (WGS) entry which is preliminary data.</text>
</comment>
<dbReference type="PROSITE" id="PS51755">
    <property type="entry name" value="OMPR_PHOB"/>
    <property type="match status" value="1"/>
</dbReference>
<organism evidence="7 8">
    <name type="scientific">Kutzneria viridogrisea</name>
    <dbReference type="NCBI Taxonomy" id="47990"/>
    <lineage>
        <taxon>Bacteria</taxon>
        <taxon>Bacillati</taxon>
        <taxon>Actinomycetota</taxon>
        <taxon>Actinomycetes</taxon>
        <taxon>Pseudonocardiales</taxon>
        <taxon>Pseudonocardiaceae</taxon>
        <taxon>Kutzneria</taxon>
    </lineage>
</organism>
<dbReference type="Gene3D" id="1.25.40.10">
    <property type="entry name" value="Tetratricopeptide repeat domain"/>
    <property type="match status" value="1"/>
</dbReference>
<dbReference type="PANTHER" id="PTHR35807:SF1">
    <property type="entry name" value="TRANSCRIPTIONAL REGULATOR REDD"/>
    <property type="match status" value="1"/>
</dbReference>
<dbReference type="SMART" id="SM00862">
    <property type="entry name" value="Trans_reg_C"/>
    <property type="match status" value="1"/>
</dbReference>
<evidence type="ECO:0000256" key="1">
    <source>
        <dbReference type="ARBA" id="ARBA00005820"/>
    </source>
</evidence>
<dbReference type="CDD" id="cd15831">
    <property type="entry name" value="BTAD"/>
    <property type="match status" value="1"/>
</dbReference>